<dbReference type="NCBIfam" id="TIGR00234">
    <property type="entry name" value="tyrS"/>
    <property type="match status" value="1"/>
</dbReference>
<reference evidence="14" key="1">
    <citation type="submission" date="2018-05" db="EMBL/GenBank/DDBJ databases">
        <authorList>
            <person name="Hao L."/>
        </authorList>
    </citation>
    <scope>NUCLEOTIDE SEQUENCE [LARGE SCALE GENOMIC DNA]</scope>
</reference>
<evidence type="ECO:0000256" key="9">
    <source>
        <dbReference type="ARBA" id="ARBA00048248"/>
    </source>
</evidence>
<evidence type="ECO:0000256" key="2">
    <source>
        <dbReference type="ARBA" id="ARBA00022490"/>
    </source>
</evidence>
<keyword evidence="5 10" id="KW-0067">ATP-binding</keyword>
<evidence type="ECO:0000313" key="14">
    <source>
        <dbReference type="Proteomes" id="UP000249818"/>
    </source>
</evidence>
<dbReference type="RefSeq" id="WP_122030853.1">
    <property type="nucleotide sequence ID" value="NZ_LS483254.1"/>
</dbReference>
<evidence type="ECO:0000313" key="13">
    <source>
        <dbReference type="EMBL" id="SQD92663.1"/>
    </source>
</evidence>
<keyword evidence="3 10" id="KW-0436">Ligase</keyword>
<dbReference type="EC" id="6.1.1.1" evidence="10"/>
<dbReference type="InterPro" id="IPR002305">
    <property type="entry name" value="aa-tRNA-synth_Ic"/>
</dbReference>
<evidence type="ECO:0000256" key="8">
    <source>
        <dbReference type="ARBA" id="ARBA00023146"/>
    </source>
</evidence>
<keyword evidence="8 10" id="KW-0030">Aminoacyl-tRNA synthetase</keyword>
<evidence type="ECO:0000259" key="12">
    <source>
        <dbReference type="Pfam" id="PF22421"/>
    </source>
</evidence>
<evidence type="ECO:0000256" key="1">
    <source>
        <dbReference type="ARBA" id="ARBA00011738"/>
    </source>
</evidence>
<dbReference type="CDD" id="cd00805">
    <property type="entry name" value="TyrRS_core"/>
    <property type="match status" value="1"/>
</dbReference>
<gene>
    <name evidence="10 13" type="primary">tyrS</name>
    <name evidence="13" type="ORF">BARAN1_0639</name>
</gene>
<protein>
    <recommendedName>
        <fullName evidence="10">Tyrosine--tRNA ligase</fullName>
        <ecNumber evidence="10">6.1.1.1</ecNumber>
    </recommendedName>
    <alternativeName>
        <fullName evidence="10">Tyrosyl-tRNA synthetase</fullName>
        <shortName evidence="10">TyrRS</shortName>
    </alternativeName>
</protein>
<comment type="function">
    <text evidence="10">Catalyzes the attachment of tyrosine to tRNA(Tyr) in a two-step reaction: tyrosine is first activated by ATP to form Tyr-AMP and then transferred to the acceptor end of tRNA(Tyr).</text>
</comment>
<dbReference type="InterPro" id="IPR054608">
    <property type="entry name" value="SYY-like_C"/>
</dbReference>
<comment type="subunit">
    <text evidence="1 10">Homodimer.</text>
</comment>
<dbReference type="InterPro" id="IPR024088">
    <property type="entry name" value="Tyr-tRNA-ligase_bac-type"/>
</dbReference>
<organism evidence="13 14">
    <name type="scientific">Candidatus Bipolaricaulis anaerobius</name>
    <dbReference type="NCBI Taxonomy" id="2026885"/>
    <lineage>
        <taxon>Bacteria</taxon>
        <taxon>Candidatus Bipolaricaulota</taxon>
        <taxon>Candidatus Bipolaricaulia</taxon>
        <taxon>Candidatus Bipolaricaulales</taxon>
        <taxon>Candidatus Bipolaricaulaceae</taxon>
        <taxon>Candidatus Bipolaricaulis</taxon>
    </lineage>
</organism>
<evidence type="ECO:0000256" key="6">
    <source>
        <dbReference type="ARBA" id="ARBA00022884"/>
    </source>
</evidence>
<dbReference type="CDD" id="cd00165">
    <property type="entry name" value="S4"/>
    <property type="match status" value="1"/>
</dbReference>
<name>A0A2X3K6H1_9BACT</name>
<dbReference type="KEGG" id="bana:BARAN1_0639"/>
<dbReference type="Pfam" id="PF22421">
    <property type="entry name" value="SYY_C-terminal"/>
    <property type="match status" value="1"/>
</dbReference>
<dbReference type="HAMAP" id="MF_02007">
    <property type="entry name" value="Tyr_tRNA_synth_type2"/>
    <property type="match status" value="1"/>
</dbReference>
<sequence length="400" mass="45136">MDLRTEVERQLAVMERNAETLLPRDELAQKIEWSLRQGRPLRVKLGIDPSASQLTFGHAVVLRKLREFQELGHTAVLVVGDFTRRIGDPSGKSKTREPMSPEEIERNMRTYREQAFRILDPRQAEVRYNSEWLEKLTLAQVIGLTARYTVARMLEREDFQRRFREGSAITIMEFLYPLAQAYDSVVVRADVELGGSDQRFNLLIGRDIQEAYGQDPQVILTMPLLLGTDGTFAMSQSRGNYIGVGEEPEEQFGKIMSLPDELMPQYYQLLTDIPWEEVASLHPKEAKKRLAATLVGWLHGEDGARRGKEHFERVFEEEQPPEEMPEVAVGDLLDADGTANIVDLLIAAGLASSRSAARRLVEGGAVELNGDKISSPRDRVAVRTGAVLRAGKLRFVRLKP</sequence>
<dbReference type="Gene3D" id="1.10.240.10">
    <property type="entry name" value="Tyrosyl-Transfer RNA Synthetase"/>
    <property type="match status" value="1"/>
</dbReference>
<dbReference type="PRINTS" id="PR01040">
    <property type="entry name" value="TRNASYNTHTYR"/>
</dbReference>
<evidence type="ECO:0000256" key="10">
    <source>
        <dbReference type="HAMAP-Rule" id="MF_02007"/>
    </source>
</evidence>
<dbReference type="InterPro" id="IPR024108">
    <property type="entry name" value="Tyr-tRNA-ligase_bac_2"/>
</dbReference>
<keyword evidence="2 10" id="KW-0963">Cytoplasm</keyword>
<dbReference type="FunFam" id="3.40.50.620:FF:000061">
    <property type="entry name" value="Tyrosine--tRNA ligase"/>
    <property type="match status" value="1"/>
</dbReference>
<dbReference type="GO" id="GO:0004831">
    <property type="term" value="F:tyrosine-tRNA ligase activity"/>
    <property type="evidence" value="ECO:0007669"/>
    <property type="project" value="UniProtKB-UniRule"/>
</dbReference>
<evidence type="ECO:0000256" key="7">
    <source>
        <dbReference type="ARBA" id="ARBA00022917"/>
    </source>
</evidence>
<proteinExistence type="inferred from homology"/>
<dbReference type="PANTHER" id="PTHR11766">
    <property type="entry name" value="TYROSYL-TRNA SYNTHETASE"/>
    <property type="match status" value="1"/>
</dbReference>
<feature type="domain" description="Tyrosine--tRNA ligase SYY-like C-terminal" evidence="12">
    <location>
        <begin position="336"/>
        <end position="378"/>
    </location>
</feature>
<evidence type="ECO:0000256" key="11">
    <source>
        <dbReference type="PROSITE-ProRule" id="PRU00182"/>
    </source>
</evidence>
<dbReference type="GO" id="GO:0003723">
    <property type="term" value="F:RNA binding"/>
    <property type="evidence" value="ECO:0007669"/>
    <property type="project" value="UniProtKB-KW"/>
</dbReference>
<accession>A0A2X3K6H1</accession>
<dbReference type="SUPFAM" id="SSF52374">
    <property type="entry name" value="Nucleotidylyl transferase"/>
    <property type="match status" value="1"/>
</dbReference>
<evidence type="ECO:0000256" key="4">
    <source>
        <dbReference type="ARBA" id="ARBA00022741"/>
    </source>
</evidence>
<keyword evidence="6 11" id="KW-0694">RNA-binding</keyword>
<dbReference type="SUPFAM" id="SSF55174">
    <property type="entry name" value="Alpha-L RNA-binding motif"/>
    <property type="match status" value="1"/>
</dbReference>
<dbReference type="Gene3D" id="3.10.290.10">
    <property type="entry name" value="RNA-binding S4 domain"/>
    <property type="match status" value="1"/>
</dbReference>
<dbReference type="InterPro" id="IPR036986">
    <property type="entry name" value="S4_RNA-bd_sf"/>
</dbReference>
<dbReference type="GO" id="GO:0005829">
    <property type="term" value="C:cytosol"/>
    <property type="evidence" value="ECO:0007669"/>
    <property type="project" value="TreeGrafter"/>
</dbReference>
<dbReference type="PROSITE" id="PS50889">
    <property type="entry name" value="S4"/>
    <property type="match status" value="1"/>
</dbReference>
<keyword evidence="4 10" id="KW-0547">Nucleotide-binding</keyword>
<dbReference type="EMBL" id="LS483254">
    <property type="protein sequence ID" value="SQD92663.1"/>
    <property type="molecule type" value="Genomic_DNA"/>
</dbReference>
<keyword evidence="14" id="KW-1185">Reference proteome</keyword>
<dbReference type="GO" id="GO:0006437">
    <property type="term" value="P:tyrosyl-tRNA aminoacylation"/>
    <property type="evidence" value="ECO:0007669"/>
    <property type="project" value="UniProtKB-UniRule"/>
</dbReference>
<dbReference type="InterPro" id="IPR014729">
    <property type="entry name" value="Rossmann-like_a/b/a_fold"/>
</dbReference>
<dbReference type="AlphaFoldDB" id="A0A2X3K6H1"/>
<comment type="subcellular location">
    <subcellularLocation>
        <location evidence="10">Cytoplasm</location>
    </subcellularLocation>
</comment>
<dbReference type="Pfam" id="PF00579">
    <property type="entry name" value="tRNA-synt_1b"/>
    <property type="match status" value="1"/>
</dbReference>
<dbReference type="PANTHER" id="PTHR11766:SF1">
    <property type="entry name" value="TYROSINE--TRNA LIGASE"/>
    <property type="match status" value="1"/>
</dbReference>
<evidence type="ECO:0000256" key="5">
    <source>
        <dbReference type="ARBA" id="ARBA00022840"/>
    </source>
</evidence>
<dbReference type="Proteomes" id="UP000249818">
    <property type="component" value="Chromosome BARAN1"/>
</dbReference>
<keyword evidence="7 10" id="KW-0648">Protein biosynthesis</keyword>
<dbReference type="GO" id="GO:0005524">
    <property type="term" value="F:ATP binding"/>
    <property type="evidence" value="ECO:0007669"/>
    <property type="project" value="UniProtKB-UniRule"/>
</dbReference>
<comment type="similarity">
    <text evidence="10">Belongs to the class-I aminoacyl-tRNA synthetase family. TyrS type 2 subfamily.</text>
</comment>
<comment type="caution">
    <text evidence="10">Lacks conserved residue(s) required for the propagation of feature annotation.</text>
</comment>
<evidence type="ECO:0000256" key="3">
    <source>
        <dbReference type="ARBA" id="ARBA00022598"/>
    </source>
</evidence>
<comment type="catalytic activity">
    <reaction evidence="9 10">
        <text>tRNA(Tyr) + L-tyrosine + ATP = L-tyrosyl-tRNA(Tyr) + AMP + diphosphate + H(+)</text>
        <dbReference type="Rhea" id="RHEA:10220"/>
        <dbReference type="Rhea" id="RHEA-COMP:9706"/>
        <dbReference type="Rhea" id="RHEA-COMP:9707"/>
        <dbReference type="ChEBI" id="CHEBI:15378"/>
        <dbReference type="ChEBI" id="CHEBI:30616"/>
        <dbReference type="ChEBI" id="CHEBI:33019"/>
        <dbReference type="ChEBI" id="CHEBI:58315"/>
        <dbReference type="ChEBI" id="CHEBI:78442"/>
        <dbReference type="ChEBI" id="CHEBI:78536"/>
        <dbReference type="ChEBI" id="CHEBI:456215"/>
        <dbReference type="EC" id="6.1.1.1"/>
    </reaction>
</comment>
<dbReference type="Gene3D" id="3.40.50.620">
    <property type="entry name" value="HUPs"/>
    <property type="match status" value="1"/>
</dbReference>
<dbReference type="OrthoDB" id="9804243at2"/>
<dbReference type="InterPro" id="IPR002307">
    <property type="entry name" value="Tyr-tRNA-ligase"/>
</dbReference>